<proteinExistence type="inferred from homology"/>
<keyword evidence="6 7" id="KW-0503">Monooxygenase</keyword>
<dbReference type="FunFam" id="1.10.630.10:FF:000018">
    <property type="entry name" value="Cytochrome P450 monooxygenase"/>
    <property type="match status" value="1"/>
</dbReference>
<evidence type="ECO:0000256" key="2">
    <source>
        <dbReference type="ARBA" id="ARBA00022617"/>
    </source>
</evidence>
<dbReference type="InterPro" id="IPR036396">
    <property type="entry name" value="Cyt_P450_sf"/>
</dbReference>
<evidence type="ECO:0000256" key="1">
    <source>
        <dbReference type="ARBA" id="ARBA00010617"/>
    </source>
</evidence>
<dbReference type="GO" id="GO:0020037">
    <property type="term" value="F:heme binding"/>
    <property type="evidence" value="ECO:0007669"/>
    <property type="project" value="InterPro"/>
</dbReference>
<gene>
    <name evidence="9" type="ORF">GCM10011579_082190</name>
</gene>
<dbReference type="PANTHER" id="PTHR46696">
    <property type="entry name" value="P450, PUTATIVE (EUROFUNG)-RELATED"/>
    <property type="match status" value="1"/>
</dbReference>
<dbReference type="GO" id="GO:0004497">
    <property type="term" value="F:monooxygenase activity"/>
    <property type="evidence" value="ECO:0007669"/>
    <property type="project" value="UniProtKB-KW"/>
</dbReference>
<dbReference type="Proteomes" id="UP000600365">
    <property type="component" value="Unassembled WGS sequence"/>
</dbReference>
<dbReference type="SUPFAM" id="SSF48264">
    <property type="entry name" value="Cytochrome P450"/>
    <property type="match status" value="1"/>
</dbReference>
<dbReference type="InterPro" id="IPR001128">
    <property type="entry name" value="Cyt_P450"/>
</dbReference>
<sequence length="428" mass="47101">MSAEQANDVVTCPMPSPGHGNADDATDLMDQQGYVDAPYELLARLRAEQPVRRVVFAGVPVWLVTRHEDIRTASKDPRLSNDPRHGNKTVRSAPWVFATENYTVTRNMLRCDPPAHTRLRALVAGEFTPGRIEELRPRIQEITAELLAPVLPLGRLDVISDFAKRLPLTVISEVLGVPAEGRDTFARLAGVYVEMSENDDRRMPRAACEMRDYLIGLLKDKRESNASCDDLLGRLLSADHHEDEVIGMSFLLLVAGFETTANLIGSGVLALLEHPEQLAMLRGQPHLMGQAIEEILRWRGPIKMAPVLRFTTCDVHIGDVTVPGGGEAVLLSYGAGNRDPARFAEPDRFDIRRDSRGHLAFGHGIHHCLGAPLGKAEATIGLRTLLERCDELVLASDPCELTWGHSRFMHGLTSLPVTFRPVPPGATP</sequence>
<dbReference type="PANTHER" id="PTHR46696:SF1">
    <property type="entry name" value="CYTOCHROME P450 YJIB-RELATED"/>
    <property type="match status" value="1"/>
</dbReference>
<dbReference type="Gene3D" id="1.10.630.10">
    <property type="entry name" value="Cytochrome P450"/>
    <property type="match status" value="1"/>
</dbReference>
<keyword evidence="5 7" id="KW-0408">Iron</keyword>
<dbReference type="PRINTS" id="PR00359">
    <property type="entry name" value="BP450"/>
</dbReference>
<reference evidence="9 10" key="1">
    <citation type="journal article" date="2014" name="Int. J. Syst. Evol. Microbiol.">
        <title>Complete genome sequence of Corynebacterium casei LMG S-19264T (=DSM 44701T), isolated from a smear-ripened cheese.</title>
        <authorList>
            <consortium name="US DOE Joint Genome Institute (JGI-PGF)"/>
            <person name="Walter F."/>
            <person name="Albersmeier A."/>
            <person name="Kalinowski J."/>
            <person name="Ruckert C."/>
        </authorList>
    </citation>
    <scope>NUCLEOTIDE SEQUENCE [LARGE SCALE GENOMIC DNA]</scope>
    <source>
        <strain evidence="9 10">CGMCC 4.7111</strain>
    </source>
</reference>
<comment type="caution">
    <text evidence="9">The sequence shown here is derived from an EMBL/GenBank/DDBJ whole genome shotgun (WGS) entry which is preliminary data.</text>
</comment>
<evidence type="ECO:0000256" key="7">
    <source>
        <dbReference type="RuleBase" id="RU000461"/>
    </source>
</evidence>
<organism evidence="9 10">
    <name type="scientific">Streptomyces albiflavescens</name>
    <dbReference type="NCBI Taxonomy" id="1623582"/>
    <lineage>
        <taxon>Bacteria</taxon>
        <taxon>Bacillati</taxon>
        <taxon>Actinomycetota</taxon>
        <taxon>Actinomycetes</taxon>
        <taxon>Kitasatosporales</taxon>
        <taxon>Streptomycetaceae</taxon>
        <taxon>Streptomyces</taxon>
    </lineage>
</organism>
<keyword evidence="3 7" id="KW-0479">Metal-binding</keyword>
<feature type="region of interest" description="Disordered" evidence="8">
    <location>
        <begin position="1"/>
        <end position="24"/>
    </location>
</feature>
<evidence type="ECO:0000256" key="3">
    <source>
        <dbReference type="ARBA" id="ARBA00022723"/>
    </source>
</evidence>
<dbReference type="RefSeq" id="WP_189191219.1">
    <property type="nucleotide sequence ID" value="NZ_BMMM01000021.1"/>
</dbReference>
<dbReference type="PROSITE" id="PS00086">
    <property type="entry name" value="CYTOCHROME_P450"/>
    <property type="match status" value="1"/>
</dbReference>
<dbReference type="EMBL" id="BMMM01000021">
    <property type="protein sequence ID" value="GGN88432.1"/>
    <property type="molecule type" value="Genomic_DNA"/>
</dbReference>
<evidence type="ECO:0000256" key="8">
    <source>
        <dbReference type="SAM" id="MobiDB-lite"/>
    </source>
</evidence>
<keyword evidence="4 7" id="KW-0560">Oxidoreductase</keyword>
<evidence type="ECO:0000256" key="5">
    <source>
        <dbReference type="ARBA" id="ARBA00023004"/>
    </source>
</evidence>
<evidence type="ECO:0000256" key="4">
    <source>
        <dbReference type="ARBA" id="ARBA00023002"/>
    </source>
</evidence>
<accession>A0A918D9Y2</accession>
<dbReference type="InterPro" id="IPR017972">
    <property type="entry name" value="Cyt_P450_CS"/>
</dbReference>
<dbReference type="CDD" id="cd11029">
    <property type="entry name" value="CYP107-like"/>
    <property type="match status" value="1"/>
</dbReference>
<keyword evidence="10" id="KW-1185">Reference proteome</keyword>
<dbReference type="GO" id="GO:0005506">
    <property type="term" value="F:iron ion binding"/>
    <property type="evidence" value="ECO:0007669"/>
    <property type="project" value="InterPro"/>
</dbReference>
<evidence type="ECO:0000313" key="10">
    <source>
        <dbReference type="Proteomes" id="UP000600365"/>
    </source>
</evidence>
<comment type="similarity">
    <text evidence="1 7">Belongs to the cytochrome P450 family.</text>
</comment>
<dbReference type="InterPro" id="IPR002397">
    <property type="entry name" value="Cyt_P450_B"/>
</dbReference>
<protein>
    <submittedName>
        <fullName evidence="9">Cytochrome P450 hydroxylase</fullName>
    </submittedName>
</protein>
<evidence type="ECO:0000313" key="9">
    <source>
        <dbReference type="EMBL" id="GGN88432.1"/>
    </source>
</evidence>
<keyword evidence="2 7" id="KW-0349">Heme</keyword>
<dbReference type="GO" id="GO:0016705">
    <property type="term" value="F:oxidoreductase activity, acting on paired donors, with incorporation or reduction of molecular oxygen"/>
    <property type="evidence" value="ECO:0007669"/>
    <property type="project" value="InterPro"/>
</dbReference>
<evidence type="ECO:0000256" key="6">
    <source>
        <dbReference type="ARBA" id="ARBA00023033"/>
    </source>
</evidence>
<name>A0A918D9Y2_9ACTN</name>
<dbReference type="Pfam" id="PF00067">
    <property type="entry name" value="p450"/>
    <property type="match status" value="1"/>
</dbReference>
<dbReference type="AlphaFoldDB" id="A0A918D9Y2"/>